<protein>
    <recommendedName>
        <fullName evidence="4">BZIP domain-containing protein</fullName>
    </recommendedName>
</protein>
<dbReference type="GO" id="GO:0090575">
    <property type="term" value="C:RNA polymerase II transcription regulator complex"/>
    <property type="evidence" value="ECO:0007669"/>
    <property type="project" value="TreeGrafter"/>
</dbReference>
<dbReference type="GO" id="GO:0000976">
    <property type="term" value="F:transcription cis-regulatory region binding"/>
    <property type="evidence" value="ECO:0007669"/>
    <property type="project" value="InterPro"/>
</dbReference>
<feature type="compositionally biased region" description="Low complexity" evidence="3">
    <location>
        <begin position="195"/>
        <end position="210"/>
    </location>
</feature>
<comment type="caution">
    <text evidence="5">The sequence shown here is derived from an EMBL/GenBank/DDBJ whole genome shotgun (WGS) entry which is preliminary data.</text>
</comment>
<dbReference type="GO" id="GO:0001228">
    <property type="term" value="F:DNA-binding transcription activator activity, RNA polymerase II-specific"/>
    <property type="evidence" value="ECO:0007669"/>
    <property type="project" value="TreeGrafter"/>
</dbReference>
<dbReference type="CDD" id="cd14688">
    <property type="entry name" value="bZIP_YAP"/>
    <property type="match status" value="1"/>
</dbReference>
<keyword evidence="2" id="KW-0539">Nucleus</keyword>
<accession>A0AAW1PIF1</accession>
<proteinExistence type="predicted"/>
<name>A0AAW1PIF1_9CHLO</name>
<evidence type="ECO:0000256" key="3">
    <source>
        <dbReference type="SAM" id="MobiDB-lite"/>
    </source>
</evidence>
<sequence>MDVSHPPPLRGISDDINNILDEYLQEVAGMPDTGGGHTAGSLSPRQVSFAPEGQQDAQHQFSEQAGPSRVFRPSTQARTGPGRPFTLQHHQDADWTPSSDSDNLSTRAKKASPKKKGRDRRHARQSARRTQELQEKNRQAQQRFRARQREKVTELEDHVVDLNRRIAALMTDNTQLERRVDELSASQRDSQSGPAISGSGVKSSSEISAVDVKRDCPEGCTLDDTGSQEPTVLTVDPNNHITMTPEQIKGLTQPDLIALWKDYRMELMRLVHDMDTNQDAGPQDHGRVKQLVYELMVLLIRVGVHNPIVTKAFVAGNMEGKGAEELEDMKRWRDIMVLLQLSVEQKQQMIELRQCFLAKLKEILDRRRVIHADITASLPEAYSARHAAKQFLRSHRNMDLLKKNMQEEQVLKLDWISAVINQIWTPLQTARSMVLSWPYTPDTFAIGSWVAAEQGDTSAMLVCTPQSPKDGGAEPDEGLQVQRSAPALSAVQESTVQNTLEAAQSDSAVVLKAPPGRPGSGANSSHGSGTGQQQHFSLSDEFPQHRHMTSTPFSANMGPMSATPMDATAKVDESTILSTGGFSAQELSYMDIIPLPRDVFPPLLEQSTLLDPSMSHPEGTRAFAYFGVEFVLGSF</sequence>
<dbReference type="PANTHER" id="PTHR40621">
    <property type="entry name" value="TRANSCRIPTION FACTOR KAPC-RELATED"/>
    <property type="match status" value="1"/>
</dbReference>
<dbReference type="EMBL" id="JALJOQ010000026">
    <property type="protein sequence ID" value="KAK9808190.1"/>
    <property type="molecule type" value="Genomic_DNA"/>
</dbReference>
<reference evidence="5 6" key="1">
    <citation type="journal article" date="2024" name="Nat. Commun.">
        <title>Phylogenomics reveals the evolutionary origins of lichenization in chlorophyte algae.</title>
        <authorList>
            <person name="Puginier C."/>
            <person name="Libourel C."/>
            <person name="Otte J."/>
            <person name="Skaloud P."/>
            <person name="Haon M."/>
            <person name="Grisel S."/>
            <person name="Petersen M."/>
            <person name="Berrin J.G."/>
            <person name="Delaux P.M."/>
            <person name="Dal Grande F."/>
            <person name="Keller J."/>
        </authorList>
    </citation>
    <scope>NUCLEOTIDE SEQUENCE [LARGE SCALE GENOMIC DNA]</scope>
    <source>
        <strain evidence="5 6">SAG 2036</strain>
    </source>
</reference>
<dbReference type="PROSITE" id="PS50217">
    <property type="entry name" value="BZIP"/>
    <property type="match status" value="1"/>
</dbReference>
<dbReference type="AlphaFoldDB" id="A0AAW1PIF1"/>
<feature type="compositionally biased region" description="Polar residues" evidence="3">
    <location>
        <begin position="491"/>
        <end position="507"/>
    </location>
</feature>
<dbReference type="InterPro" id="IPR046347">
    <property type="entry name" value="bZIP_sf"/>
</dbReference>
<feature type="compositionally biased region" description="Polar residues" evidence="3">
    <location>
        <begin position="521"/>
        <end position="537"/>
    </location>
</feature>
<feature type="compositionally biased region" description="Basic and acidic residues" evidence="3">
    <location>
        <begin position="129"/>
        <end position="138"/>
    </location>
</feature>
<feature type="region of interest" description="Disordered" evidence="3">
    <location>
        <begin position="484"/>
        <end position="548"/>
    </location>
</feature>
<dbReference type="Proteomes" id="UP001465755">
    <property type="component" value="Unassembled WGS sequence"/>
</dbReference>
<evidence type="ECO:0000256" key="2">
    <source>
        <dbReference type="ARBA" id="ARBA00023242"/>
    </source>
</evidence>
<feature type="compositionally biased region" description="Polar residues" evidence="3">
    <location>
        <begin position="184"/>
        <end position="194"/>
    </location>
</feature>
<feature type="compositionally biased region" description="Polar residues" evidence="3">
    <location>
        <begin position="224"/>
        <end position="238"/>
    </location>
</feature>
<evidence type="ECO:0000313" key="5">
    <source>
        <dbReference type="EMBL" id="KAK9808190.1"/>
    </source>
</evidence>
<gene>
    <name evidence="5" type="ORF">WJX73_006874</name>
</gene>
<feature type="compositionally biased region" description="Polar residues" evidence="3">
    <location>
        <begin position="55"/>
        <end position="65"/>
    </location>
</feature>
<feature type="region of interest" description="Disordered" evidence="3">
    <location>
        <begin position="27"/>
        <end position="151"/>
    </location>
</feature>
<evidence type="ECO:0000313" key="6">
    <source>
        <dbReference type="Proteomes" id="UP001465755"/>
    </source>
</evidence>
<dbReference type="InterPro" id="IPR004827">
    <property type="entry name" value="bZIP"/>
</dbReference>
<keyword evidence="6" id="KW-1185">Reference proteome</keyword>
<evidence type="ECO:0000259" key="4">
    <source>
        <dbReference type="PROSITE" id="PS50217"/>
    </source>
</evidence>
<dbReference type="Gene3D" id="1.20.5.170">
    <property type="match status" value="1"/>
</dbReference>
<evidence type="ECO:0000256" key="1">
    <source>
        <dbReference type="ARBA" id="ARBA00004123"/>
    </source>
</evidence>
<comment type="subcellular location">
    <subcellularLocation>
        <location evidence="1">Nucleus</location>
    </subcellularLocation>
</comment>
<feature type="domain" description="BZIP" evidence="4">
    <location>
        <begin position="127"/>
        <end position="183"/>
    </location>
</feature>
<dbReference type="PANTHER" id="PTHR40621:SF6">
    <property type="entry name" value="AP-1-LIKE TRANSCRIPTION FACTOR YAP1-RELATED"/>
    <property type="match status" value="1"/>
</dbReference>
<organism evidence="5 6">
    <name type="scientific">Symbiochloris irregularis</name>
    <dbReference type="NCBI Taxonomy" id="706552"/>
    <lineage>
        <taxon>Eukaryota</taxon>
        <taxon>Viridiplantae</taxon>
        <taxon>Chlorophyta</taxon>
        <taxon>core chlorophytes</taxon>
        <taxon>Trebouxiophyceae</taxon>
        <taxon>Trebouxiales</taxon>
        <taxon>Trebouxiaceae</taxon>
        <taxon>Symbiochloris</taxon>
    </lineage>
</organism>
<feature type="region of interest" description="Disordered" evidence="3">
    <location>
        <begin position="181"/>
        <end position="238"/>
    </location>
</feature>
<feature type="compositionally biased region" description="Basic residues" evidence="3">
    <location>
        <begin position="107"/>
        <end position="127"/>
    </location>
</feature>
<feature type="compositionally biased region" description="Polar residues" evidence="3">
    <location>
        <begin position="96"/>
        <end position="106"/>
    </location>
</feature>
<dbReference type="InterPro" id="IPR050936">
    <property type="entry name" value="AP-1-like"/>
</dbReference>
<dbReference type="SUPFAM" id="SSF57959">
    <property type="entry name" value="Leucine zipper domain"/>
    <property type="match status" value="1"/>
</dbReference>